<keyword evidence="12" id="KW-1185">Reference proteome</keyword>
<evidence type="ECO:0000256" key="8">
    <source>
        <dbReference type="SAM" id="Phobius"/>
    </source>
</evidence>
<protein>
    <recommendedName>
        <fullName evidence="13">Methyl-accepting chemotaxis protein</fullName>
    </recommendedName>
</protein>
<evidence type="ECO:0000313" key="12">
    <source>
        <dbReference type="Proteomes" id="UP001156682"/>
    </source>
</evidence>
<keyword evidence="2 8" id="KW-0812">Transmembrane</keyword>
<dbReference type="PANTHER" id="PTHR32089:SF119">
    <property type="entry name" value="METHYL-ACCEPTING CHEMOTAXIS PROTEIN CTPL"/>
    <property type="match status" value="1"/>
</dbReference>
<dbReference type="PROSITE" id="PS50885">
    <property type="entry name" value="HAMP"/>
    <property type="match status" value="1"/>
</dbReference>
<evidence type="ECO:0000256" key="5">
    <source>
        <dbReference type="ARBA" id="ARBA00023224"/>
    </source>
</evidence>
<comment type="subcellular location">
    <subcellularLocation>
        <location evidence="1">Membrane</location>
        <topology evidence="1">Multi-pass membrane protein</topology>
    </subcellularLocation>
</comment>
<evidence type="ECO:0008006" key="13">
    <source>
        <dbReference type="Google" id="ProtNLM"/>
    </source>
</evidence>
<dbReference type="InterPro" id="IPR003660">
    <property type="entry name" value="HAMP_dom"/>
</dbReference>
<evidence type="ECO:0000256" key="7">
    <source>
        <dbReference type="PROSITE-ProRule" id="PRU00284"/>
    </source>
</evidence>
<dbReference type="Pfam" id="PF00672">
    <property type="entry name" value="HAMP"/>
    <property type="match status" value="1"/>
</dbReference>
<keyword evidence="5 7" id="KW-0807">Transducer</keyword>
<dbReference type="InterPro" id="IPR004090">
    <property type="entry name" value="Chemotax_Me-accpt_rcpt"/>
</dbReference>
<dbReference type="InterPro" id="IPR004089">
    <property type="entry name" value="MCPsignal_dom"/>
</dbReference>
<evidence type="ECO:0000256" key="3">
    <source>
        <dbReference type="ARBA" id="ARBA00022989"/>
    </source>
</evidence>
<comment type="caution">
    <text evidence="11">The sequence shown here is derived from an EMBL/GenBank/DDBJ whole genome shotgun (WGS) entry which is preliminary data.</text>
</comment>
<comment type="similarity">
    <text evidence="6">Belongs to the methyl-accepting chemotaxis (MCP) protein family.</text>
</comment>
<keyword evidence="3 8" id="KW-1133">Transmembrane helix</keyword>
<dbReference type="RefSeq" id="WP_027851732.1">
    <property type="nucleotide sequence ID" value="NZ_BSOR01000033.1"/>
</dbReference>
<dbReference type="CDD" id="cd11386">
    <property type="entry name" value="MCP_signal"/>
    <property type="match status" value="1"/>
</dbReference>
<gene>
    <name evidence="11" type="ORF">GCM10007878_19260</name>
</gene>
<evidence type="ECO:0000256" key="1">
    <source>
        <dbReference type="ARBA" id="ARBA00004141"/>
    </source>
</evidence>
<dbReference type="SUPFAM" id="SSF58104">
    <property type="entry name" value="Methyl-accepting chemotaxis protein (MCP) signaling domain"/>
    <property type="match status" value="1"/>
</dbReference>
<sequence>MQTAELLASEQAVKQQRTMLINGLIITLLLMIAIIQLNRRLNNRLQGLLEFLKKVAEGDLRQRLTIISEKDEFDQLAKGVNQTVASLTGLVGDIQTSNEQLLQMATAMEEQISGLQKEGLQLDDRSSVLAAAMEEISATTDQMAVAATEVEEAAGETDEAANQGGEVIQQAIEALEAITFRMQDIDDQVEQLGEHSQQIGGVLELINGIAEQTNLLALNAAIEAARVGDAGRGFAVVADEIRALAEQTAQATQDIDRRITGIQRDTSTTITSVQAAREQVSLGRTMGREALQAVQTIQQASSDSSTRMNQVRTSVAEVAETTGSMTSDMDQVAGLVGQQQSRVEKLMEATRQLHRQADGLTSDLKRFKT</sequence>
<dbReference type="Proteomes" id="UP001156682">
    <property type="component" value="Unassembled WGS sequence"/>
</dbReference>
<feature type="transmembrane region" description="Helical" evidence="8">
    <location>
        <begin position="20"/>
        <end position="37"/>
    </location>
</feature>
<dbReference type="CDD" id="cd06225">
    <property type="entry name" value="HAMP"/>
    <property type="match status" value="1"/>
</dbReference>
<feature type="domain" description="Methyl-accepting transducer" evidence="9">
    <location>
        <begin position="97"/>
        <end position="333"/>
    </location>
</feature>
<dbReference type="Pfam" id="PF00015">
    <property type="entry name" value="MCPsignal"/>
    <property type="match status" value="1"/>
</dbReference>
<dbReference type="SMART" id="SM00283">
    <property type="entry name" value="MA"/>
    <property type="match status" value="1"/>
</dbReference>
<evidence type="ECO:0000256" key="6">
    <source>
        <dbReference type="ARBA" id="ARBA00029447"/>
    </source>
</evidence>
<dbReference type="EMBL" id="BSOR01000033">
    <property type="protein sequence ID" value="GLR64488.1"/>
    <property type="molecule type" value="Genomic_DNA"/>
</dbReference>
<name>A0ABQ6A2M5_9GAMM</name>
<proteinExistence type="inferred from homology"/>
<reference evidence="12" key="1">
    <citation type="journal article" date="2019" name="Int. J. Syst. Evol. Microbiol.">
        <title>The Global Catalogue of Microorganisms (GCM) 10K type strain sequencing project: providing services to taxonomists for standard genome sequencing and annotation.</title>
        <authorList>
            <consortium name="The Broad Institute Genomics Platform"/>
            <consortium name="The Broad Institute Genome Sequencing Center for Infectious Disease"/>
            <person name="Wu L."/>
            <person name="Ma J."/>
        </authorList>
    </citation>
    <scope>NUCLEOTIDE SEQUENCE [LARGE SCALE GENOMIC DNA]</scope>
    <source>
        <strain evidence="12">NBRC 100033</strain>
    </source>
</reference>
<dbReference type="PRINTS" id="PR00260">
    <property type="entry name" value="CHEMTRNSDUCR"/>
</dbReference>
<dbReference type="Gene3D" id="1.10.287.950">
    <property type="entry name" value="Methyl-accepting chemotaxis protein"/>
    <property type="match status" value="1"/>
</dbReference>
<organism evidence="11 12">
    <name type="scientific">Marinospirillum insulare</name>
    <dbReference type="NCBI Taxonomy" id="217169"/>
    <lineage>
        <taxon>Bacteria</taxon>
        <taxon>Pseudomonadati</taxon>
        <taxon>Pseudomonadota</taxon>
        <taxon>Gammaproteobacteria</taxon>
        <taxon>Oceanospirillales</taxon>
        <taxon>Oceanospirillaceae</taxon>
        <taxon>Marinospirillum</taxon>
    </lineage>
</organism>
<evidence type="ECO:0000256" key="4">
    <source>
        <dbReference type="ARBA" id="ARBA00023136"/>
    </source>
</evidence>
<evidence type="ECO:0000313" key="11">
    <source>
        <dbReference type="EMBL" id="GLR64488.1"/>
    </source>
</evidence>
<dbReference type="SMART" id="SM00304">
    <property type="entry name" value="HAMP"/>
    <property type="match status" value="1"/>
</dbReference>
<dbReference type="PROSITE" id="PS50111">
    <property type="entry name" value="CHEMOTAXIS_TRANSDUC_2"/>
    <property type="match status" value="1"/>
</dbReference>
<dbReference type="PANTHER" id="PTHR32089">
    <property type="entry name" value="METHYL-ACCEPTING CHEMOTAXIS PROTEIN MCPB"/>
    <property type="match status" value="1"/>
</dbReference>
<feature type="domain" description="HAMP" evidence="10">
    <location>
        <begin position="39"/>
        <end position="92"/>
    </location>
</feature>
<evidence type="ECO:0000259" key="10">
    <source>
        <dbReference type="PROSITE" id="PS50885"/>
    </source>
</evidence>
<evidence type="ECO:0000256" key="2">
    <source>
        <dbReference type="ARBA" id="ARBA00022692"/>
    </source>
</evidence>
<keyword evidence="4 8" id="KW-0472">Membrane</keyword>
<evidence type="ECO:0000259" key="9">
    <source>
        <dbReference type="PROSITE" id="PS50111"/>
    </source>
</evidence>
<accession>A0ABQ6A2M5</accession>